<dbReference type="AlphaFoldDB" id="A0A2H5EUV8"/>
<evidence type="ECO:0000259" key="2">
    <source>
        <dbReference type="Pfam" id="PF20469"/>
    </source>
</evidence>
<feature type="domain" description="Endonuclease GajA/Old nuclease/RecF-like AAA" evidence="1">
    <location>
        <begin position="165"/>
        <end position="339"/>
    </location>
</feature>
<dbReference type="CDD" id="cd01026">
    <property type="entry name" value="TOPRIM_OLD"/>
    <property type="match status" value="1"/>
</dbReference>
<name>A0A2H5EUV8_9RHOB</name>
<dbReference type="Gene3D" id="3.40.50.300">
    <property type="entry name" value="P-loop containing nucleotide triphosphate hydrolases"/>
    <property type="match status" value="1"/>
</dbReference>
<dbReference type="Proteomes" id="UP000234530">
    <property type="component" value="Chromosome"/>
</dbReference>
<accession>A0A2H5EUV8</accession>
<organism evidence="3 4">
    <name type="scientific">Paracoccus zhejiangensis</name>
    <dbReference type="NCBI Taxonomy" id="1077935"/>
    <lineage>
        <taxon>Bacteria</taxon>
        <taxon>Pseudomonadati</taxon>
        <taxon>Pseudomonadota</taxon>
        <taxon>Alphaproteobacteria</taxon>
        <taxon>Rhodobacterales</taxon>
        <taxon>Paracoccaceae</taxon>
        <taxon>Paracoccus</taxon>
    </lineage>
</organism>
<feature type="domain" description="OLD protein-like TOPRIM" evidence="2">
    <location>
        <begin position="392"/>
        <end position="458"/>
    </location>
</feature>
<dbReference type="CDD" id="cd00267">
    <property type="entry name" value="ABC_ATPase"/>
    <property type="match status" value="1"/>
</dbReference>
<dbReference type="Pfam" id="PF20469">
    <property type="entry name" value="OLD-like_TOPRIM"/>
    <property type="match status" value="1"/>
</dbReference>
<keyword evidence="3" id="KW-0540">Nuclease</keyword>
<evidence type="ECO:0000313" key="3">
    <source>
        <dbReference type="EMBL" id="AUH63070.1"/>
    </source>
</evidence>
<dbReference type="GO" id="GO:0004519">
    <property type="term" value="F:endonuclease activity"/>
    <property type="evidence" value="ECO:0007669"/>
    <property type="project" value="UniProtKB-KW"/>
</dbReference>
<reference evidence="3 4" key="1">
    <citation type="journal article" date="2013" name="Antonie Van Leeuwenhoek">
        <title>Paracoccus zhejiangensis sp. nov., isolated from activated sludge in wastewater-treatment system.</title>
        <authorList>
            <person name="Wu Z.G."/>
            <person name="Zhang D.F."/>
            <person name="Liu Y.L."/>
            <person name="Wang F."/>
            <person name="Jiang X."/>
            <person name="Li C."/>
            <person name="Li S.P."/>
            <person name="Hong Q."/>
            <person name="Li W.J."/>
        </authorList>
    </citation>
    <scope>NUCLEOTIDE SEQUENCE [LARGE SCALE GENOMIC DNA]</scope>
    <source>
        <strain evidence="3 4">J6</strain>
    </source>
</reference>
<sequence length="591" mass="64819">MHRIFKINISNFKSIKEIELPLESFTPLVGYNNAGKTNILQALSWVVKKYSLQASDFCRPESPVVVTAEISGIDENVLGALGANHRNRIEPYVLGGVISLRRKQDAPDLPVAQISLQIKRIENEEEIWDANPAGIDQAISQLFPEPIFIGAMENAAEDVGKFASGTTIGKLIKEIVGPVSQRNSDSVRDSLAQVAKRLSADGDEKDESLVNLDNQIHAELERFFPGVIAKTHIQTPEFSDFLKSATIKIYDQQNDGAIGRDASAFGHGAQRSVQIALIKCLSKIRRQAAENQARTTLLLIDEPELYLHPQAIEVVRVALSRLSAEGYQVVFTTHSANMIARSIAPNALLIRRTPEQGTICFPRMVDAVQNAIADADHQSATLFALSNSTRLLFAEKVVLAEGKTEQTLLPDLFQSEAECSLEEDRLGLVSLGSSSDVPKALPVLSAMGIPTKAVVDLDFAFRPAIQHELIANDNVAVLGCRAILARLQGEGKIDLAEDGFPKKHGEVTAARAYEIMAAEPDAREHVAAVHEYLKQLGIWVWTDGTIETHLGLEGKTPSVHSTFLSKFLSDGFREALPNYASVQQMLQWLRQ</sequence>
<dbReference type="InterPro" id="IPR041685">
    <property type="entry name" value="AAA_GajA/Old/RecF-like"/>
</dbReference>
<dbReference type="PANTHER" id="PTHR43581:SF4">
    <property type="entry name" value="ATP_GTP PHOSPHATASE"/>
    <property type="match status" value="1"/>
</dbReference>
<keyword evidence="4" id="KW-1185">Reference proteome</keyword>
<evidence type="ECO:0000313" key="4">
    <source>
        <dbReference type="Proteomes" id="UP000234530"/>
    </source>
</evidence>
<proteinExistence type="predicted"/>
<dbReference type="SUPFAM" id="SSF52540">
    <property type="entry name" value="P-loop containing nucleoside triphosphate hydrolases"/>
    <property type="match status" value="1"/>
</dbReference>
<dbReference type="Pfam" id="PF13175">
    <property type="entry name" value="AAA_15"/>
    <property type="match status" value="2"/>
</dbReference>
<keyword evidence="3" id="KW-0255">Endonuclease</keyword>
<dbReference type="InterPro" id="IPR034139">
    <property type="entry name" value="TOPRIM_OLD"/>
</dbReference>
<keyword evidence="3" id="KW-0378">Hydrolase</keyword>
<dbReference type="InterPro" id="IPR051396">
    <property type="entry name" value="Bact_Antivir_Def_Nuclease"/>
</dbReference>
<dbReference type="EMBL" id="CP025430">
    <property type="protein sequence ID" value="AUH63070.1"/>
    <property type="molecule type" value="Genomic_DNA"/>
</dbReference>
<dbReference type="RefSeq" id="WP_101751112.1">
    <property type="nucleotide sequence ID" value="NZ_CP025430.1"/>
</dbReference>
<evidence type="ECO:0000259" key="1">
    <source>
        <dbReference type="Pfam" id="PF13175"/>
    </source>
</evidence>
<dbReference type="OrthoDB" id="9816534at2"/>
<protein>
    <submittedName>
        <fullName evidence="3">OLD family endonuclease</fullName>
    </submittedName>
</protein>
<feature type="domain" description="Endonuclease GajA/Old nuclease/RecF-like AAA" evidence="1">
    <location>
        <begin position="4"/>
        <end position="49"/>
    </location>
</feature>
<dbReference type="PANTHER" id="PTHR43581">
    <property type="entry name" value="ATP/GTP PHOSPHATASE"/>
    <property type="match status" value="1"/>
</dbReference>
<dbReference type="KEGG" id="pzh:CX676_01935"/>
<gene>
    <name evidence="3" type="ORF">CX676_01935</name>
</gene>
<dbReference type="InterPro" id="IPR027417">
    <property type="entry name" value="P-loop_NTPase"/>
</dbReference>